<keyword evidence="3" id="KW-1185">Reference proteome</keyword>
<dbReference type="Pfam" id="PF25089">
    <property type="entry name" value="DUF7804"/>
    <property type="match status" value="1"/>
</dbReference>
<gene>
    <name evidence="2" type="ORF">M569_02386</name>
</gene>
<reference evidence="2 3" key="1">
    <citation type="journal article" date="2013" name="BMC Genomics">
        <title>The miniature genome of a carnivorous plant Genlisea aurea contains a low number of genes and short non-coding sequences.</title>
        <authorList>
            <person name="Leushkin E.V."/>
            <person name="Sutormin R.A."/>
            <person name="Nabieva E.R."/>
            <person name="Penin A.A."/>
            <person name="Kondrashov A.S."/>
            <person name="Logacheva M.D."/>
        </authorList>
    </citation>
    <scope>NUCLEOTIDE SEQUENCE [LARGE SCALE GENOMIC DNA]</scope>
</reference>
<protein>
    <recommendedName>
        <fullName evidence="1">DUF7804 domain-containing protein</fullName>
    </recommendedName>
</protein>
<dbReference type="AlphaFoldDB" id="S8D4V5"/>
<dbReference type="Proteomes" id="UP000015453">
    <property type="component" value="Unassembled WGS sequence"/>
</dbReference>
<dbReference type="OrthoDB" id="2013011at2759"/>
<sequence length="151" mass="17090">FSDPDGLNQKLRDSWMAESVAEIVKNLPKAPLLVQIHAAEGSGRHRIQIEEAIEEEWAAVKRRWQRGEYTAPDGVIFVGELEEEEEDPVTKGWGVVVQGRGGDCGPTCYLLKTDRARGGRGMDQCVHFCLMRTNNLMANYLEQFKDSWLLK</sequence>
<accession>S8D4V5</accession>
<feature type="domain" description="DUF7804" evidence="1">
    <location>
        <begin position="13"/>
        <end position="87"/>
    </location>
</feature>
<dbReference type="PANTHER" id="PTHR35127:SF1">
    <property type="entry name" value="GENOME ASSEMBLY, CHROMOSOME: A10"/>
    <property type="match status" value="1"/>
</dbReference>
<evidence type="ECO:0000313" key="2">
    <source>
        <dbReference type="EMBL" id="EPS72376.1"/>
    </source>
</evidence>
<evidence type="ECO:0000259" key="1">
    <source>
        <dbReference type="Pfam" id="PF25089"/>
    </source>
</evidence>
<organism evidence="2 3">
    <name type="scientific">Genlisea aurea</name>
    <dbReference type="NCBI Taxonomy" id="192259"/>
    <lineage>
        <taxon>Eukaryota</taxon>
        <taxon>Viridiplantae</taxon>
        <taxon>Streptophyta</taxon>
        <taxon>Embryophyta</taxon>
        <taxon>Tracheophyta</taxon>
        <taxon>Spermatophyta</taxon>
        <taxon>Magnoliopsida</taxon>
        <taxon>eudicotyledons</taxon>
        <taxon>Gunneridae</taxon>
        <taxon>Pentapetalae</taxon>
        <taxon>asterids</taxon>
        <taxon>lamiids</taxon>
        <taxon>Lamiales</taxon>
        <taxon>Lentibulariaceae</taxon>
        <taxon>Genlisea</taxon>
    </lineage>
</organism>
<feature type="non-terminal residue" evidence="2">
    <location>
        <position position="1"/>
    </location>
</feature>
<comment type="caution">
    <text evidence="2">The sequence shown here is derived from an EMBL/GenBank/DDBJ whole genome shotgun (WGS) entry which is preliminary data.</text>
</comment>
<dbReference type="InterPro" id="IPR056706">
    <property type="entry name" value="DUF7804"/>
</dbReference>
<dbReference type="PANTHER" id="PTHR35127">
    <property type="entry name" value="OS03G0736900 PROTEIN"/>
    <property type="match status" value="1"/>
</dbReference>
<name>S8D4V5_9LAMI</name>
<proteinExistence type="predicted"/>
<evidence type="ECO:0000313" key="3">
    <source>
        <dbReference type="Proteomes" id="UP000015453"/>
    </source>
</evidence>
<dbReference type="EMBL" id="AUSU01000858">
    <property type="protein sequence ID" value="EPS72376.1"/>
    <property type="molecule type" value="Genomic_DNA"/>
</dbReference>